<evidence type="ECO:0000259" key="1">
    <source>
        <dbReference type="Pfam" id="PF01656"/>
    </source>
</evidence>
<dbReference type="AlphaFoldDB" id="A0A419ESC1"/>
<organism evidence="2 3">
    <name type="scientific">Candidatus Abyssobacteria bacterium SURF_17</name>
    <dbReference type="NCBI Taxonomy" id="2093361"/>
    <lineage>
        <taxon>Bacteria</taxon>
        <taxon>Pseudomonadati</taxon>
        <taxon>Candidatus Hydrogenedentota</taxon>
        <taxon>Candidatus Abyssobacteria</taxon>
    </lineage>
</organism>
<evidence type="ECO:0000313" key="3">
    <source>
        <dbReference type="Proteomes" id="UP000285961"/>
    </source>
</evidence>
<dbReference type="InterPro" id="IPR002586">
    <property type="entry name" value="CobQ/CobB/MinD/ParA_Nub-bd_dom"/>
</dbReference>
<gene>
    <name evidence="2" type="ORF">C4532_16030</name>
</gene>
<dbReference type="GO" id="GO:0016887">
    <property type="term" value="F:ATP hydrolysis activity"/>
    <property type="evidence" value="ECO:0007669"/>
    <property type="project" value="TreeGrafter"/>
</dbReference>
<dbReference type="InterPro" id="IPR050625">
    <property type="entry name" value="ParA/MinD_ATPase"/>
</dbReference>
<dbReference type="InterPro" id="IPR027417">
    <property type="entry name" value="P-loop_NTPase"/>
</dbReference>
<protein>
    <submittedName>
        <fullName evidence="2">Carbon monoxide dehydrogenase</fullName>
    </submittedName>
</protein>
<dbReference type="GO" id="GO:0051782">
    <property type="term" value="P:negative regulation of cell division"/>
    <property type="evidence" value="ECO:0007669"/>
    <property type="project" value="TreeGrafter"/>
</dbReference>
<sequence>MGKLIAVTGKGGVGKTTISALLVRHLVKRGNTPILVVDADPNSNLNEVLGLSVDETIGSIREEMAQRVGELPGGMAKHDFLEMKVQECLVEASGFDLVVMGRPEGPGCYCFANNVLRDVLKMLGKQYPNIVVDNEAGMEHLSRRITTSIDHLLIVSDASIRGMLAAERIRELVDELKLTIGTMHLLINRVHDGLSAEVEKRVKTFGAPLIAAIPDDGIVREFDGSGRPLIELPDSSGTVRMVSEIADRLKI</sequence>
<dbReference type="Proteomes" id="UP000285961">
    <property type="component" value="Unassembled WGS sequence"/>
</dbReference>
<dbReference type="SUPFAM" id="SSF52540">
    <property type="entry name" value="P-loop containing nucleoside triphosphate hydrolases"/>
    <property type="match status" value="1"/>
</dbReference>
<dbReference type="PANTHER" id="PTHR43384">
    <property type="entry name" value="SEPTUM SITE-DETERMINING PROTEIN MIND HOMOLOG, CHLOROPLASTIC-RELATED"/>
    <property type="match status" value="1"/>
</dbReference>
<dbReference type="PIRSF" id="PIRSF005647">
    <property type="entry name" value="CooC"/>
    <property type="match status" value="1"/>
</dbReference>
<comment type="caution">
    <text evidence="2">The sequence shown here is derived from an EMBL/GenBank/DDBJ whole genome shotgun (WGS) entry which is preliminary data.</text>
</comment>
<feature type="domain" description="CobQ/CobB/MinD/ParA nucleotide binding" evidence="1">
    <location>
        <begin position="5"/>
        <end position="228"/>
    </location>
</feature>
<dbReference type="GO" id="GO:0009898">
    <property type="term" value="C:cytoplasmic side of plasma membrane"/>
    <property type="evidence" value="ECO:0007669"/>
    <property type="project" value="TreeGrafter"/>
</dbReference>
<accession>A0A419ESC1</accession>
<dbReference type="EMBL" id="QZKI01000116">
    <property type="protein sequence ID" value="RJP66424.1"/>
    <property type="molecule type" value="Genomic_DNA"/>
</dbReference>
<dbReference type="GO" id="GO:0005829">
    <property type="term" value="C:cytosol"/>
    <property type="evidence" value="ECO:0007669"/>
    <property type="project" value="TreeGrafter"/>
</dbReference>
<proteinExistence type="predicted"/>
<evidence type="ECO:0000313" key="2">
    <source>
        <dbReference type="EMBL" id="RJP66424.1"/>
    </source>
</evidence>
<dbReference type="InterPro" id="IPR014433">
    <property type="entry name" value="CooC"/>
</dbReference>
<name>A0A419ESC1_9BACT</name>
<reference evidence="2 3" key="1">
    <citation type="journal article" date="2017" name="ISME J.">
        <title>Energy and carbon metabolisms in a deep terrestrial subsurface fluid microbial community.</title>
        <authorList>
            <person name="Momper L."/>
            <person name="Jungbluth S.P."/>
            <person name="Lee M.D."/>
            <person name="Amend J.P."/>
        </authorList>
    </citation>
    <scope>NUCLEOTIDE SEQUENCE [LARGE SCALE GENOMIC DNA]</scope>
    <source>
        <strain evidence="2">SURF_17</strain>
    </source>
</reference>
<dbReference type="GO" id="GO:0005524">
    <property type="term" value="F:ATP binding"/>
    <property type="evidence" value="ECO:0007669"/>
    <property type="project" value="TreeGrafter"/>
</dbReference>
<dbReference type="Pfam" id="PF01656">
    <property type="entry name" value="CbiA"/>
    <property type="match status" value="1"/>
</dbReference>
<dbReference type="Gene3D" id="3.40.50.300">
    <property type="entry name" value="P-loop containing nucleotide triphosphate hydrolases"/>
    <property type="match status" value="1"/>
</dbReference>
<dbReference type="PANTHER" id="PTHR43384:SF7">
    <property type="entry name" value="CARBON-MONOXIDE DEHYDROGENASE ACCESSORY PROTEIN"/>
    <property type="match status" value="1"/>
</dbReference>